<sequence>MLAESEPLLSTTDGGPNILSAQNAGGEEAATQNAGISEPVYLETLKLIPISIAMGLAIFILGLDNTIVGTATPTITNEFHSLTGIGWYGSAYRVTTCSTQFFYGKLYEQFRVKWVFVTSVAILELGSVVCASAPTSTAFIIGRAIAGCGASGIVTGVFIAISHSVPLRLRPIFNSTVGALECVAMTVAPVIGGVLTTYVSWRWCFWLNLPIGGFTIAVIILLFKNPENQTISKGSINSKLQQLNIPNLLLFTASVVCLLLALEWGGTNDSWSSGRIISLLVVSVGLLAVFAGLEVRQKERATIPASIVLNKTAGLCLLYAFCASAAFNVVDYFAQIEPMANSFIDFQLPVWFQAVKGASAAESGQMLLPSVISLSVAAFSSGFVVAAIGYYTPHMVLGSALMGVGFGFLTTLSPNTGPAAWIGWQILFGLGMGLAIPQPWSAIQTALAAEEIPLGMTAVSFAISIGAALSTSVSQNVFANLLRQGLHGVPGVDADAILHSGVTDLLQAVPDSERAHVIGVFNFALTSTFWVCVVVVALGMVAALSMDWNSVKGGKEESGTSSNPVSGY</sequence>
<name>A0AAW0QN55_9PEZI</name>
<feature type="transmembrane region" description="Helical" evidence="5">
    <location>
        <begin position="244"/>
        <end position="264"/>
    </location>
</feature>
<evidence type="ECO:0000256" key="4">
    <source>
        <dbReference type="ARBA" id="ARBA00023136"/>
    </source>
</evidence>
<dbReference type="Proteomes" id="UP001392437">
    <property type="component" value="Unassembled WGS sequence"/>
</dbReference>
<accession>A0AAW0QN55</accession>
<dbReference type="GO" id="GO:0005886">
    <property type="term" value="C:plasma membrane"/>
    <property type="evidence" value="ECO:0007669"/>
    <property type="project" value="TreeGrafter"/>
</dbReference>
<keyword evidence="2 5" id="KW-0812">Transmembrane</keyword>
<feature type="transmembrane region" description="Helical" evidence="5">
    <location>
        <begin position="307"/>
        <end position="330"/>
    </location>
</feature>
<evidence type="ECO:0000256" key="1">
    <source>
        <dbReference type="ARBA" id="ARBA00004141"/>
    </source>
</evidence>
<evidence type="ECO:0000259" key="6">
    <source>
        <dbReference type="PROSITE" id="PS50850"/>
    </source>
</evidence>
<protein>
    <submittedName>
        <fullName evidence="7">Drug:H+ antiporter-2</fullName>
    </submittedName>
</protein>
<evidence type="ECO:0000313" key="8">
    <source>
        <dbReference type="Proteomes" id="UP001392437"/>
    </source>
</evidence>
<evidence type="ECO:0000256" key="3">
    <source>
        <dbReference type="ARBA" id="ARBA00022989"/>
    </source>
</evidence>
<dbReference type="GO" id="GO:0022857">
    <property type="term" value="F:transmembrane transporter activity"/>
    <property type="evidence" value="ECO:0007669"/>
    <property type="project" value="InterPro"/>
</dbReference>
<dbReference type="InterPro" id="IPR011701">
    <property type="entry name" value="MFS"/>
</dbReference>
<dbReference type="Gene3D" id="1.20.1720.10">
    <property type="entry name" value="Multidrug resistance protein D"/>
    <property type="match status" value="1"/>
</dbReference>
<feature type="transmembrane region" description="Helical" evidence="5">
    <location>
        <begin position="395"/>
        <end position="413"/>
    </location>
</feature>
<comment type="subcellular location">
    <subcellularLocation>
        <location evidence="1">Membrane</location>
        <topology evidence="1">Multi-pass membrane protein</topology>
    </subcellularLocation>
</comment>
<feature type="domain" description="Major facilitator superfamily (MFS) profile" evidence="6">
    <location>
        <begin position="50"/>
        <end position="551"/>
    </location>
</feature>
<dbReference type="InterPro" id="IPR020846">
    <property type="entry name" value="MFS_dom"/>
</dbReference>
<organism evidence="7 8">
    <name type="scientific">Apiospora kogelbergensis</name>
    <dbReference type="NCBI Taxonomy" id="1337665"/>
    <lineage>
        <taxon>Eukaryota</taxon>
        <taxon>Fungi</taxon>
        <taxon>Dikarya</taxon>
        <taxon>Ascomycota</taxon>
        <taxon>Pezizomycotina</taxon>
        <taxon>Sordariomycetes</taxon>
        <taxon>Xylariomycetidae</taxon>
        <taxon>Amphisphaeriales</taxon>
        <taxon>Apiosporaceae</taxon>
        <taxon>Apiospora</taxon>
    </lineage>
</organism>
<dbReference type="SUPFAM" id="SSF103473">
    <property type="entry name" value="MFS general substrate transporter"/>
    <property type="match status" value="1"/>
</dbReference>
<feature type="transmembrane region" description="Helical" evidence="5">
    <location>
        <begin position="114"/>
        <end position="134"/>
    </location>
</feature>
<feature type="transmembrane region" description="Helical" evidence="5">
    <location>
        <begin position="173"/>
        <end position="199"/>
    </location>
</feature>
<feature type="transmembrane region" description="Helical" evidence="5">
    <location>
        <begin position="520"/>
        <end position="544"/>
    </location>
</feature>
<feature type="transmembrane region" description="Helical" evidence="5">
    <location>
        <begin position="140"/>
        <end position="161"/>
    </location>
</feature>
<dbReference type="EMBL" id="JAQQWP010000007">
    <property type="protein sequence ID" value="KAK8109609.1"/>
    <property type="molecule type" value="Genomic_DNA"/>
</dbReference>
<dbReference type="Pfam" id="PF07690">
    <property type="entry name" value="MFS_1"/>
    <property type="match status" value="1"/>
</dbReference>
<dbReference type="Gene3D" id="1.20.1250.20">
    <property type="entry name" value="MFS general substrate transporter like domains"/>
    <property type="match status" value="1"/>
</dbReference>
<feature type="transmembrane region" description="Helical" evidence="5">
    <location>
        <begin position="366"/>
        <end position="388"/>
    </location>
</feature>
<feature type="transmembrane region" description="Helical" evidence="5">
    <location>
        <begin position="452"/>
        <end position="473"/>
    </location>
</feature>
<evidence type="ECO:0000256" key="2">
    <source>
        <dbReference type="ARBA" id="ARBA00022692"/>
    </source>
</evidence>
<feature type="transmembrane region" description="Helical" evidence="5">
    <location>
        <begin position="205"/>
        <end position="223"/>
    </location>
</feature>
<reference evidence="7 8" key="1">
    <citation type="submission" date="2023-01" db="EMBL/GenBank/DDBJ databases">
        <title>Analysis of 21 Apiospora genomes using comparative genomics revels a genus with tremendous synthesis potential of carbohydrate active enzymes and secondary metabolites.</title>
        <authorList>
            <person name="Sorensen T."/>
        </authorList>
    </citation>
    <scope>NUCLEOTIDE SEQUENCE [LARGE SCALE GENOMIC DNA]</scope>
    <source>
        <strain evidence="7 8">CBS 117206</strain>
    </source>
</reference>
<dbReference type="InterPro" id="IPR036259">
    <property type="entry name" value="MFS_trans_sf"/>
</dbReference>
<comment type="caution">
    <text evidence="7">The sequence shown here is derived from an EMBL/GenBank/DDBJ whole genome shotgun (WGS) entry which is preliminary data.</text>
</comment>
<feature type="transmembrane region" description="Helical" evidence="5">
    <location>
        <begin position="419"/>
        <end position="440"/>
    </location>
</feature>
<proteinExistence type="predicted"/>
<feature type="transmembrane region" description="Helical" evidence="5">
    <location>
        <begin position="276"/>
        <end position="295"/>
    </location>
</feature>
<dbReference type="CDD" id="cd17502">
    <property type="entry name" value="MFS_Azr1_MDR_like"/>
    <property type="match status" value="1"/>
</dbReference>
<keyword evidence="8" id="KW-1185">Reference proteome</keyword>
<evidence type="ECO:0000256" key="5">
    <source>
        <dbReference type="SAM" id="Phobius"/>
    </source>
</evidence>
<dbReference type="AlphaFoldDB" id="A0AAW0QN55"/>
<keyword evidence="4 5" id="KW-0472">Membrane</keyword>
<dbReference type="PROSITE" id="PS50850">
    <property type="entry name" value="MFS"/>
    <property type="match status" value="1"/>
</dbReference>
<dbReference type="PANTHER" id="PTHR23501:SF199">
    <property type="entry name" value="MFS EFFLUX TRANSPORTER INPD-RELATED"/>
    <property type="match status" value="1"/>
</dbReference>
<gene>
    <name evidence="7" type="ORF">PG999_007746</name>
</gene>
<evidence type="ECO:0000313" key="7">
    <source>
        <dbReference type="EMBL" id="KAK8109609.1"/>
    </source>
</evidence>
<feature type="transmembrane region" description="Helical" evidence="5">
    <location>
        <begin position="47"/>
        <end position="63"/>
    </location>
</feature>
<dbReference type="PANTHER" id="PTHR23501">
    <property type="entry name" value="MAJOR FACILITATOR SUPERFAMILY"/>
    <property type="match status" value="1"/>
</dbReference>
<keyword evidence="3 5" id="KW-1133">Transmembrane helix</keyword>